<gene>
    <name evidence="2" type="ORF">C6Y14_40400</name>
</gene>
<evidence type="ECO:0000313" key="2">
    <source>
        <dbReference type="EMBL" id="PSM37739.1"/>
    </source>
</evidence>
<keyword evidence="3" id="KW-1185">Reference proteome</keyword>
<proteinExistence type="predicted"/>
<organism evidence="2 3">
    <name type="scientific">Streptomyces dioscori</name>
    <dbReference type="NCBI Taxonomy" id="2109333"/>
    <lineage>
        <taxon>Bacteria</taxon>
        <taxon>Bacillati</taxon>
        <taxon>Actinomycetota</taxon>
        <taxon>Actinomycetes</taxon>
        <taxon>Kitasatosporales</taxon>
        <taxon>Streptomycetaceae</taxon>
        <taxon>Streptomyces</taxon>
        <taxon>Streptomyces aurantiacus group</taxon>
    </lineage>
</organism>
<comment type="caution">
    <text evidence="2">The sequence shown here is derived from an EMBL/GenBank/DDBJ whole genome shotgun (WGS) entry which is preliminary data.</text>
</comment>
<evidence type="ECO:0000313" key="3">
    <source>
        <dbReference type="Proteomes" id="UP000240429"/>
    </source>
</evidence>
<protein>
    <submittedName>
        <fullName evidence="2">DUF3515 domain-containing protein</fullName>
    </submittedName>
</protein>
<dbReference type="OrthoDB" id="3213819at2"/>
<feature type="signal peptide" evidence="1">
    <location>
        <begin position="1"/>
        <end position="29"/>
    </location>
</feature>
<evidence type="ECO:0000256" key="1">
    <source>
        <dbReference type="SAM" id="SignalP"/>
    </source>
</evidence>
<dbReference type="RefSeq" id="WP_107021926.1">
    <property type="nucleotide sequence ID" value="NZ_KZ679061.1"/>
</dbReference>
<sequence>MDFFRHRRASLVGLPALVLLIAATGCSSADDNAPAPVPSPGAKAAELCRNLDKSLPRKVDGLDREDPEPRSALTAGWGSPAIILRCGVSRPAKMVDPKVADGSDPDAIGGGVNGVGWLMEERDGGVTRFTSAQRRVYVEVTVPSGRDTSAVLVDLAGAIKKAIPLGIAD</sequence>
<dbReference type="InterPro" id="IPR021903">
    <property type="entry name" value="DUF3515"/>
</dbReference>
<keyword evidence="1" id="KW-0732">Signal</keyword>
<dbReference type="Pfam" id="PF12028">
    <property type="entry name" value="DUF3515"/>
    <property type="match status" value="1"/>
</dbReference>
<dbReference type="EMBL" id="PYBJ01000036">
    <property type="protein sequence ID" value="PSM37739.1"/>
    <property type="molecule type" value="Genomic_DNA"/>
</dbReference>
<feature type="chain" id="PRO_5015124835" evidence="1">
    <location>
        <begin position="30"/>
        <end position="169"/>
    </location>
</feature>
<dbReference type="PROSITE" id="PS51257">
    <property type="entry name" value="PROKAR_LIPOPROTEIN"/>
    <property type="match status" value="1"/>
</dbReference>
<dbReference type="AlphaFoldDB" id="A0A2P8PUR5"/>
<dbReference type="Proteomes" id="UP000240429">
    <property type="component" value="Unassembled WGS sequence"/>
</dbReference>
<name>A0A2P8PUR5_9ACTN</name>
<reference evidence="2 3" key="1">
    <citation type="submission" date="2018-03" db="EMBL/GenBank/DDBJ databases">
        <title>Streptomyces dioscori sp. nov., a novel endophytic actinobacterium isolated from bulbil of Dioscorea bulbifera L.</title>
        <authorList>
            <person name="Zhikuan W."/>
        </authorList>
    </citation>
    <scope>NUCLEOTIDE SEQUENCE [LARGE SCALE GENOMIC DNA]</scope>
    <source>
        <strain evidence="2 3">A217</strain>
    </source>
</reference>
<accession>A0A2P8PUR5</accession>